<dbReference type="Proteomes" id="UP001596337">
    <property type="component" value="Unassembled WGS sequence"/>
</dbReference>
<dbReference type="EMBL" id="JBHSXX010000001">
    <property type="protein sequence ID" value="MFC6866734.1"/>
    <property type="molecule type" value="Genomic_DNA"/>
</dbReference>
<dbReference type="PRINTS" id="PR00081">
    <property type="entry name" value="GDHRDH"/>
</dbReference>
<protein>
    <submittedName>
        <fullName evidence="3">SDR family NAD(P)-dependent oxidoreductase</fullName>
        <ecNumber evidence="3">1.1.1.-</ecNumber>
    </submittedName>
</protein>
<dbReference type="Pfam" id="PF00106">
    <property type="entry name" value="adh_short"/>
    <property type="match status" value="1"/>
</dbReference>
<dbReference type="SUPFAM" id="SSF51735">
    <property type="entry name" value="NAD(P)-binding Rossmann-fold domains"/>
    <property type="match status" value="1"/>
</dbReference>
<accession>A0ABW2BW49</accession>
<dbReference type="EC" id="1.1.1.-" evidence="3"/>
<dbReference type="InterPro" id="IPR036291">
    <property type="entry name" value="NAD(P)-bd_dom_sf"/>
</dbReference>
<feature type="region of interest" description="Disordered" evidence="2">
    <location>
        <begin position="1"/>
        <end position="20"/>
    </location>
</feature>
<dbReference type="InterPro" id="IPR050259">
    <property type="entry name" value="SDR"/>
</dbReference>
<gene>
    <name evidence="3" type="ORF">ACFQGD_06200</name>
</gene>
<dbReference type="Gene3D" id="3.40.50.720">
    <property type="entry name" value="NAD(P)-binding Rossmann-like Domain"/>
    <property type="match status" value="1"/>
</dbReference>
<dbReference type="InterPro" id="IPR002347">
    <property type="entry name" value="SDR_fam"/>
</dbReference>
<evidence type="ECO:0000313" key="4">
    <source>
        <dbReference type="Proteomes" id="UP001596337"/>
    </source>
</evidence>
<dbReference type="PANTHER" id="PTHR42879">
    <property type="entry name" value="3-OXOACYL-(ACYL-CARRIER-PROTEIN) REDUCTASE"/>
    <property type="match status" value="1"/>
</dbReference>
<evidence type="ECO:0000256" key="1">
    <source>
        <dbReference type="ARBA" id="ARBA00006484"/>
    </source>
</evidence>
<keyword evidence="4" id="KW-1185">Reference proteome</keyword>
<sequence>MNGRDTTRGPSTANGQDAVRGRWPAGVALVTGASRGIGAATARRLAADGMAVAINSYPDEAMLSAAKHVAAEIEHAGGHAAVYPADISDASAVDELFTRCEHDLGRVTALVLNAAATAREPWTDITEATWDHITNVNLKGAFLCTRRAF</sequence>
<evidence type="ECO:0000313" key="3">
    <source>
        <dbReference type="EMBL" id="MFC6866734.1"/>
    </source>
</evidence>
<dbReference type="RefSeq" id="WP_390221021.1">
    <property type="nucleotide sequence ID" value="NZ_JBHSXX010000001.1"/>
</dbReference>
<organism evidence="3 4">
    <name type="scientific">Haloechinothrix salitolerans</name>
    <dbReference type="NCBI Taxonomy" id="926830"/>
    <lineage>
        <taxon>Bacteria</taxon>
        <taxon>Bacillati</taxon>
        <taxon>Actinomycetota</taxon>
        <taxon>Actinomycetes</taxon>
        <taxon>Pseudonocardiales</taxon>
        <taxon>Pseudonocardiaceae</taxon>
        <taxon>Haloechinothrix</taxon>
    </lineage>
</organism>
<comment type="similarity">
    <text evidence="1">Belongs to the short-chain dehydrogenases/reductases (SDR) family.</text>
</comment>
<dbReference type="GO" id="GO:0016491">
    <property type="term" value="F:oxidoreductase activity"/>
    <property type="evidence" value="ECO:0007669"/>
    <property type="project" value="UniProtKB-KW"/>
</dbReference>
<evidence type="ECO:0000256" key="2">
    <source>
        <dbReference type="SAM" id="MobiDB-lite"/>
    </source>
</evidence>
<reference evidence="4" key="1">
    <citation type="journal article" date="2019" name="Int. J. Syst. Evol. Microbiol.">
        <title>The Global Catalogue of Microorganisms (GCM) 10K type strain sequencing project: providing services to taxonomists for standard genome sequencing and annotation.</title>
        <authorList>
            <consortium name="The Broad Institute Genomics Platform"/>
            <consortium name="The Broad Institute Genome Sequencing Center for Infectious Disease"/>
            <person name="Wu L."/>
            <person name="Ma J."/>
        </authorList>
    </citation>
    <scope>NUCLEOTIDE SEQUENCE [LARGE SCALE GENOMIC DNA]</scope>
    <source>
        <strain evidence="4">KCTC 32255</strain>
    </source>
</reference>
<dbReference type="PANTHER" id="PTHR42879:SF2">
    <property type="entry name" value="3-OXOACYL-[ACYL-CARRIER-PROTEIN] REDUCTASE FABG"/>
    <property type="match status" value="1"/>
</dbReference>
<comment type="caution">
    <text evidence="3">The sequence shown here is derived from an EMBL/GenBank/DDBJ whole genome shotgun (WGS) entry which is preliminary data.</text>
</comment>
<proteinExistence type="inferred from homology"/>
<keyword evidence="3" id="KW-0560">Oxidoreductase</keyword>
<name>A0ABW2BW49_9PSEU</name>